<reference evidence="4 5" key="1">
    <citation type="submission" date="2022-03" db="EMBL/GenBank/DDBJ databases">
        <title>Luteimonas soily sp. nov., a novel bacterium isolated from the soil.</title>
        <authorList>
            <person name="Zhang X."/>
        </authorList>
    </citation>
    <scope>NUCLEOTIDE SEQUENCE [LARGE SCALE GENOMIC DNA]</scope>
    <source>
        <strain evidence="4 5">50</strain>
    </source>
</reference>
<evidence type="ECO:0000313" key="4">
    <source>
        <dbReference type="EMBL" id="MCJ0824558.1"/>
    </source>
</evidence>
<dbReference type="Gene3D" id="3.40.50.2000">
    <property type="entry name" value="Glycogen Phosphorylase B"/>
    <property type="match status" value="1"/>
</dbReference>
<dbReference type="Pfam" id="PF07719">
    <property type="entry name" value="TPR_2"/>
    <property type="match status" value="1"/>
</dbReference>
<keyword evidence="2 3" id="KW-0802">TPR repeat</keyword>
<feature type="repeat" description="TPR" evidence="3">
    <location>
        <begin position="343"/>
        <end position="376"/>
    </location>
</feature>
<dbReference type="Proteomes" id="UP001165423">
    <property type="component" value="Unassembled WGS sequence"/>
</dbReference>
<protein>
    <submittedName>
        <fullName evidence="4">Tetratricopeptide repeat protein</fullName>
    </submittedName>
</protein>
<feature type="repeat" description="TPR" evidence="3">
    <location>
        <begin position="105"/>
        <end position="138"/>
    </location>
</feature>
<name>A0ABT0A0S7_9GAMM</name>
<feature type="repeat" description="TPR" evidence="3">
    <location>
        <begin position="241"/>
        <end position="274"/>
    </location>
</feature>
<dbReference type="InterPro" id="IPR013105">
    <property type="entry name" value="TPR_2"/>
</dbReference>
<dbReference type="SUPFAM" id="SSF48452">
    <property type="entry name" value="TPR-like"/>
    <property type="match status" value="2"/>
</dbReference>
<feature type="repeat" description="TPR" evidence="3">
    <location>
        <begin position="309"/>
        <end position="342"/>
    </location>
</feature>
<dbReference type="SUPFAM" id="SSF53756">
    <property type="entry name" value="UDP-Glycosyltransferase/glycogen phosphorylase"/>
    <property type="match status" value="1"/>
</dbReference>
<dbReference type="PROSITE" id="PS50005">
    <property type="entry name" value="TPR"/>
    <property type="match status" value="8"/>
</dbReference>
<accession>A0ABT0A0S7</accession>
<dbReference type="PROSITE" id="PS50293">
    <property type="entry name" value="TPR_REGION"/>
    <property type="match status" value="4"/>
</dbReference>
<proteinExistence type="predicted"/>
<feature type="repeat" description="TPR" evidence="3">
    <location>
        <begin position="275"/>
        <end position="308"/>
    </location>
</feature>
<dbReference type="EMBL" id="JALGCL010000001">
    <property type="protein sequence ID" value="MCJ0824558.1"/>
    <property type="molecule type" value="Genomic_DNA"/>
</dbReference>
<dbReference type="Pfam" id="PF13432">
    <property type="entry name" value="TPR_16"/>
    <property type="match status" value="3"/>
</dbReference>
<evidence type="ECO:0000256" key="2">
    <source>
        <dbReference type="ARBA" id="ARBA00022803"/>
    </source>
</evidence>
<keyword evidence="5" id="KW-1185">Reference proteome</keyword>
<dbReference type="InterPro" id="IPR037919">
    <property type="entry name" value="OGT"/>
</dbReference>
<organism evidence="4 5">
    <name type="scientific">Cognatiluteimonas sedimenti</name>
    <dbReference type="NCBI Taxonomy" id="2927791"/>
    <lineage>
        <taxon>Bacteria</taxon>
        <taxon>Pseudomonadati</taxon>
        <taxon>Pseudomonadota</taxon>
        <taxon>Gammaproteobacteria</taxon>
        <taxon>Lysobacterales</taxon>
        <taxon>Lysobacteraceae</taxon>
        <taxon>Cognatiluteimonas</taxon>
    </lineage>
</organism>
<dbReference type="Pfam" id="PF13414">
    <property type="entry name" value="TPR_11"/>
    <property type="match status" value="2"/>
</dbReference>
<evidence type="ECO:0000313" key="5">
    <source>
        <dbReference type="Proteomes" id="UP001165423"/>
    </source>
</evidence>
<dbReference type="InterPro" id="IPR019734">
    <property type="entry name" value="TPR_rpt"/>
</dbReference>
<evidence type="ECO:0000256" key="3">
    <source>
        <dbReference type="PROSITE-ProRule" id="PRU00339"/>
    </source>
</evidence>
<feature type="repeat" description="TPR" evidence="3">
    <location>
        <begin position="139"/>
        <end position="172"/>
    </location>
</feature>
<dbReference type="InterPro" id="IPR011990">
    <property type="entry name" value="TPR-like_helical_dom_sf"/>
</dbReference>
<feature type="repeat" description="TPR" evidence="3">
    <location>
        <begin position="173"/>
        <end position="206"/>
    </location>
</feature>
<comment type="caution">
    <text evidence="4">The sequence shown here is derived from an EMBL/GenBank/DDBJ whole genome shotgun (WGS) entry which is preliminary data.</text>
</comment>
<dbReference type="SMART" id="SM00028">
    <property type="entry name" value="TPR"/>
    <property type="match status" value="12"/>
</dbReference>
<dbReference type="PANTHER" id="PTHR44366">
    <property type="entry name" value="UDP-N-ACETYLGLUCOSAMINE--PEPTIDE N-ACETYLGLUCOSAMINYLTRANSFERASE 110 KDA SUBUNIT"/>
    <property type="match status" value="1"/>
</dbReference>
<gene>
    <name evidence="4" type="ORF">MQC88_01050</name>
</gene>
<dbReference type="PANTHER" id="PTHR44366:SF1">
    <property type="entry name" value="UDP-N-ACETYLGLUCOSAMINE--PEPTIDE N-ACETYLGLUCOSAMINYLTRANSFERASE 110 KDA SUBUNIT"/>
    <property type="match status" value="1"/>
</dbReference>
<keyword evidence="1" id="KW-0677">Repeat</keyword>
<evidence type="ECO:0000256" key="1">
    <source>
        <dbReference type="ARBA" id="ARBA00022737"/>
    </source>
</evidence>
<dbReference type="Gene3D" id="1.25.40.10">
    <property type="entry name" value="Tetratricopeptide repeat domain"/>
    <property type="match status" value="5"/>
</dbReference>
<feature type="repeat" description="TPR" evidence="3">
    <location>
        <begin position="71"/>
        <end position="104"/>
    </location>
</feature>
<dbReference type="RefSeq" id="WP_243318408.1">
    <property type="nucleotide sequence ID" value="NZ_JALGCL010000001.1"/>
</dbReference>
<sequence>MTTAETLEQALSLLRAGQPGPAERICRQLLLVRPDDFGAHHLLGILLMLRGEPALAEQQIAHAVRVNPGVPGAWYNHGNALLATDRAGESIASYDQALRLKPDMAEALCNRGAALVALGRAEAAVASLQAALALRPDLRDAHDKLGEALLALGDPIQALASFDRAVELAPAHAGALNNRGRALFEMGRHEEALAAFRQAIDAAPGLAEPHDNQGLALQELGRFEEAVASHDAAIARNPGFATAWIRRAMAQRRLRRFELALRDCDQAIALQPGSAQAFDGRGIVLNDMGRYEEAVLAYRQAIALDPGFAHAHNNLGNVLYDLGRMEEALLELQAAIELMPAFPEAYSNRGLVLQDTRRFEQALEAYDAAIALRPAYAEAYKRRATLHLLQGDYGRGWEDYETSLLHARRHADGPLRDIPYWAGEPLRGKSILLSEPNGLGDTIQFWRFLPLLDAMGARISFLGLERMFRLLRSSPWPVRLLSERPAGELFDYRCELWSLPRLLRTGLDDIPGGIPYLAADAGAAARWSQWLGTGHFNVGVCWQGNPGRKIDAGRSIPLASFHPLARVPGVRLVSLQKNFGLDQLAGLPRGMEVRNPGPDFDAGADAFIDTAGLMQALDLVVTSDTSLAHLAGALGRPTWVGIKYAPEWRWMLDRADSPWYPTLRLFRQPEQGDWAAVFEAMAGELKKIVG</sequence>